<dbReference type="GO" id="GO:0000811">
    <property type="term" value="C:GINS complex"/>
    <property type="evidence" value="ECO:0000318"/>
    <property type="project" value="GO_Central"/>
</dbReference>
<accession>A0A0K9PRN0</accession>
<evidence type="ECO:0000256" key="2">
    <source>
        <dbReference type="ARBA" id="ARBA00008187"/>
    </source>
</evidence>
<feature type="domain" description="DNA replication complex GINS protein SLD5 C-terminal" evidence="9">
    <location>
        <begin position="176"/>
        <end position="230"/>
    </location>
</feature>
<name>A0A0K9PRN0_ZOSMR</name>
<dbReference type="InterPro" id="IPR038749">
    <property type="entry name" value="Sld5_GINS_A"/>
</dbReference>
<dbReference type="CDD" id="cd11711">
    <property type="entry name" value="GINS_A_Sld5"/>
    <property type="match status" value="1"/>
</dbReference>
<dbReference type="FunFam" id="1.20.58.1030:FF:000005">
    <property type="entry name" value="DNA replication complex GINS protein SLD5"/>
    <property type="match status" value="1"/>
</dbReference>
<dbReference type="Proteomes" id="UP000036987">
    <property type="component" value="Unassembled WGS sequence"/>
</dbReference>
<dbReference type="InterPro" id="IPR031633">
    <property type="entry name" value="SLD5_C"/>
</dbReference>
<evidence type="ECO:0000256" key="1">
    <source>
        <dbReference type="ARBA" id="ARBA00004123"/>
    </source>
</evidence>
<organism evidence="10 11">
    <name type="scientific">Zostera marina</name>
    <name type="common">Eelgrass</name>
    <dbReference type="NCBI Taxonomy" id="29655"/>
    <lineage>
        <taxon>Eukaryota</taxon>
        <taxon>Viridiplantae</taxon>
        <taxon>Streptophyta</taxon>
        <taxon>Embryophyta</taxon>
        <taxon>Tracheophyta</taxon>
        <taxon>Spermatophyta</taxon>
        <taxon>Magnoliopsida</taxon>
        <taxon>Liliopsida</taxon>
        <taxon>Zosteraceae</taxon>
        <taxon>Zostera</taxon>
    </lineage>
</organism>
<keyword evidence="4 6" id="KW-0235">DNA replication</keyword>
<comment type="function">
    <text evidence="6">The GINS complex plays an essential role in the initiation of DNA replication.</text>
</comment>
<dbReference type="Pfam" id="PF16922">
    <property type="entry name" value="SLD5_C"/>
    <property type="match status" value="1"/>
</dbReference>
<evidence type="ECO:0000256" key="3">
    <source>
        <dbReference type="ARBA" id="ARBA00014804"/>
    </source>
</evidence>
<protein>
    <recommendedName>
        <fullName evidence="3 6">DNA replication complex GINS protein SLD5</fullName>
    </recommendedName>
</protein>
<evidence type="ECO:0000256" key="5">
    <source>
        <dbReference type="ARBA" id="ARBA00023242"/>
    </source>
</evidence>
<evidence type="ECO:0000256" key="7">
    <source>
        <dbReference type="SAM" id="MobiDB-lite"/>
    </source>
</evidence>
<dbReference type="OMA" id="ILETAWI"/>
<dbReference type="PANTHER" id="PTHR21206">
    <property type="entry name" value="SLD5 PROTEIN"/>
    <property type="match status" value="1"/>
</dbReference>
<evidence type="ECO:0000259" key="9">
    <source>
        <dbReference type="Pfam" id="PF16922"/>
    </source>
</evidence>
<dbReference type="SUPFAM" id="SSF160059">
    <property type="entry name" value="PriA/YqbF domain"/>
    <property type="match status" value="1"/>
</dbReference>
<reference evidence="11" key="1">
    <citation type="journal article" date="2016" name="Nature">
        <title>The genome of the seagrass Zostera marina reveals angiosperm adaptation to the sea.</title>
        <authorList>
            <person name="Olsen J.L."/>
            <person name="Rouze P."/>
            <person name="Verhelst B."/>
            <person name="Lin Y.-C."/>
            <person name="Bayer T."/>
            <person name="Collen J."/>
            <person name="Dattolo E."/>
            <person name="De Paoli E."/>
            <person name="Dittami S."/>
            <person name="Maumus F."/>
            <person name="Michel G."/>
            <person name="Kersting A."/>
            <person name="Lauritano C."/>
            <person name="Lohaus R."/>
            <person name="Toepel M."/>
            <person name="Tonon T."/>
            <person name="Vanneste K."/>
            <person name="Amirebrahimi M."/>
            <person name="Brakel J."/>
            <person name="Bostroem C."/>
            <person name="Chovatia M."/>
            <person name="Grimwood J."/>
            <person name="Jenkins J.W."/>
            <person name="Jueterbock A."/>
            <person name="Mraz A."/>
            <person name="Stam W.T."/>
            <person name="Tice H."/>
            <person name="Bornberg-Bauer E."/>
            <person name="Green P.J."/>
            <person name="Pearson G.A."/>
            <person name="Procaccini G."/>
            <person name="Duarte C.M."/>
            <person name="Schmutz J."/>
            <person name="Reusch T.B.H."/>
            <person name="Van de Peer Y."/>
        </authorList>
    </citation>
    <scope>NUCLEOTIDE SEQUENCE [LARGE SCALE GENOMIC DNA]</scope>
    <source>
        <strain evidence="11">cv. Finnish</strain>
    </source>
</reference>
<dbReference type="PANTHER" id="PTHR21206:SF0">
    <property type="entry name" value="DNA REPLICATION COMPLEX GINS PROTEIN SLD5"/>
    <property type="match status" value="1"/>
</dbReference>
<dbReference type="InterPro" id="IPR021151">
    <property type="entry name" value="GINS_A"/>
</dbReference>
<dbReference type="EMBL" id="LFYR01000670">
    <property type="protein sequence ID" value="KMZ71599.1"/>
    <property type="molecule type" value="Genomic_DNA"/>
</dbReference>
<dbReference type="CDD" id="cd21692">
    <property type="entry name" value="GINS_B_Sld5"/>
    <property type="match status" value="1"/>
</dbReference>
<dbReference type="GO" id="GO:0006261">
    <property type="term" value="P:DNA-templated DNA replication"/>
    <property type="evidence" value="ECO:0007669"/>
    <property type="project" value="InterPro"/>
</dbReference>
<dbReference type="AlphaFoldDB" id="A0A0K9PRN0"/>
<dbReference type="InterPro" id="IPR008591">
    <property type="entry name" value="GINS_Sld5"/>
</dbReference>
<dbReference type="PIRSF" id="PIRSF007764">
    <property type="entry name" value="Sld5"/>
    <property type="match status" value="1"/>
</dbReference>
<feature type="region of interest" description="Disordered" evidence="7">
    <location>
        <begin position="1"/>
        <end position="26"/>
    </location>
</feature>
<dbReference type="Gene3D" id="1.20.58.1030">
    <property type="match status" value="1"/>
</dbReference>
<evidence type="ECO:0000313" key="10">
    <source>
        <dbReference type="EMBL" id="KMZ71599.1"/>
    </source>
</evidence>
<comment type="subcellular location">
    <subcellularLocation>
        <location evidence="1 6">Nucleus</location>
    </subcellularLocation>
</comment>
<gene>
    <name evidence="10" type="ORF">ZOSMA_179G00250</name>
</gene>
<evidence type="ECO:0000313" key="11">
    <source>
        <dbReference type="Proteomes" id="UP000036987"/>
    </source>
</evidence>
<keyword evidence="5 6" id="KW-0539">Nucleus</keyword>
<evidence type="ECO:0000256" key="4">
    <source>
        <dbReference type="ARBA" id="ARBA00022705"/>
    </source>
</evidence>
<dbReference type="Pfam" id="PF05916">
    <property type="entry name" value="Sld5"/>
    <property type="match status" value="1"/>
</dbReference>
<dbReference type="GO" id="GO:0000727">
    <property type="term" value="P:double-strand break repair via break-induced replication"/>
    <property type="evidence" value="ECO:0000318"/>
    <property type="project" value="GO_Central"/>
</dbReference>
<dbReference type="InterPro" id="IPR036224">
    <property type="entry name" value="GINS_bundle-like_dom_sf"/>
</dbReference>
<dbReference type="SUPFAM" id="SSF158573">
    <property type="entry name" value="GINS helical bundle-like"/>
    <property type="match status" value="1"/>
</dbReference>
<proteinExistence type="inferred from homology"/>
<comment type="caution">
    <text evidence="10">The sequence shown here is derived from an EMBL/GenBank/DDBJ whole genome shotgun (WGS) entry which is preliminary data.</text>
</comment>
<dbReference type="STRING" id="29655.A0A0K9PRN0"/>
<feature type="domain" description="GINS subunit" evidence="8">
    <location>
        <begin position="83"/>
        <end position="147"/>
    </location>
</feature>
<sequence length="230" mass="26410">MASGSASEFDSALGGTNEFPWTNDDSNSLETTDIELLKKAWRNEKASPEILHFQSDLVQRAREQIQLLEGTMDEFEDNNTDDLLVSIYQMDLDRALFLVRSYLRIRIFKIEKFIAHISRSHLWNRLSDQERNFAKRCIDIMEKHLQQCVLSRLPNGYQSFFKQSVSSVEDDMIPEPQLDTFVFCKSKGAVGAFQLDDIGDEIVDLVADDLYVLRYKSIKALVESGQVDLV</sequence>
<dbReference type="OrthoDB" id="338231at2759"/>
<keyword evidence="11" id="KW-1185">Reference proteome</keyword>
<evidence type="ECO:0000259" key="8">
    <source>
        <dbReference type="Pfam" id="PF05916"/>
    </source>
</evidence>
<comment type="similarity">
    <text evidence="2 6">Belongs to the GINS4/SLD5 family.</text>
</comment>
<evidence type="ECO:0000256" key="6">
    <source>
        <dbReference type="PIRNR" id="PIRNR007764"/>
    </source>
</evidence>